<sequence length="867" mass="93539">MYKGLNVNISYCLSSFLCFILLGCGASESESDDVTPVPVTPVPVTPVPVIPVPVIPVPVIPVPVIPVPVTPVPVIPVPVIPVPVIPVPVIPVTDVNAPPMVSAGVDAVYNEKDNIFLYGEASDIDGTVVSTSWSQLEGPNVTITNDTSLKAEFVAPITQETKVLAFKLSVTDNLGAKSSSTVNITVNPENPVNEPPLVSVGSDFEVNEESTVTLSGEVSDTDGEVLSTYWKQLEGMSVELDDASSVNTTFIAPVLSLEEGAQILVFELTVTDNLDAVNTDSISITINPINEPPSVSAGSDFEDNEGNVVILYGEVSDTDGEIVSTSWKQLEGPSVELYYALSVNPTFLAPPLPLKEAQILVFELTATDNLGAVNTDSISIIINPLNEAPIANAGMDKIQEPNTEVTLDCSESYDPEGFELSVSWLQISGSYITLGDNSSCLITFDLPNTEDDFEFYLTVTDDKGESSSDTISITSTILPLLTLDNFEYQGGFRLSAARYGVSNYSKLDYSPAVIALSESKTSLFVVSHDYEQGIAEFEIPEIVNTTVISEMNVGSNVLQSFEAFYGNARDVTGIDENFRLTGMQLINSKLVVNYINWYDGDMSETDTTVVFQDPSNLATSPIVGPFQLGGAAHTAGWMTPIPEHWKDKLNGSYISGWSGGSINGRLSIGPPAFLLNPETDLVNKTSGGAVPTIPVLDFNIEHKLYDTSVYTYEESLLQPVFNNTYDGKNNLWTVLSEATYGFIVPNTNTYVTLGHSAGHESGIGYKITQDTGRVCGGYCPPIAADKYNYVWFWKVSDLVKVQNGEMLSYDVRPYSHAVFGTIGSNGELMGGAFDPESMTLYVALKKGDNIAPYARPPLFLKYKINVE</sequence>
<dbReference type="SMART" id="SM00089">
    <property type="entry name" value="PKD"/>
    <property type="match status" value="3"/>
</dbReference>
<keyword evidence="3" id="KW-0326">Glycosidase</keyword>
<evidence type="ECO:0000313" key="4">
    <source>
        <dbReference type="Proteomes" id="UP000197068"/>
    </source>
</evidence>
<feature type="domain" description="PKD/Chitinase" evidence="2">
    <location>
        <begin position="390"/>
        <end position="478"/>
    </location>
</feature>
<dbReference type="Proteomes" id="UP000197068">
    <property type="component" value="Unassembled WGS sequence"/>
</dbReference>
<proteinExistence type="predicted"/>
<dbReference type="PANTHER" id="PTHR46182">
    <property type="entry name" value="FI19480P1"/>
    <property type="match status" value="1"/>
</dbReference>
<name>A0ABQ0MT92_9GAMM</name>
<feature type="signal peptide" evidence="1">
    <location>
        <begin position="1"/>
        <end position="26"/>
    </location>
</feature>
<feature type="domain" description="PKD/Chitinase" evidence="2">
    <location>
        <begin position="104"/>
        <end position="189"/>
    </location>
</feature>
<protein>
    <submittedName>
        <fullName evidence="3">Chitinase</fullName>
        <ecNumber evidence="3">3.2.1.14</ecNumber>
    </submittedName>
</protein>
<evidence type="ECO:0000313" key="3">
    <source>
        <dbReference type="EMBL" id="GAW95539.1"/>
    </source>
</evidence>
<gene>
    <name evidence="3" type="ORF">MTCD1_01142</name>
</gene>
<evidence type="ECO:0000259" key="2">
    <source>
        <dbReference type="SMART" id="SM00089"/>
    </source>
</evidence>
<organism evidence="3 4">
    <name type="scientific">Colwellia marinimaniae</name>
    <dbReference type="NCBI Taxonomy" id="1513592"/>
    <lineage>
        <taxon>Bacteria</taxon>
        <taxon>Pseudomonadati</taxon>
        <taxon>Pseudomonadota</taxon>
        <taxon>Gammaproteobacteria</taxon>
        <taxon>Alteromonadales</taxon>
        <taxon>Colwelliaceae</taxon>
        <taxon>Colwellia</taxon>
    </lineage>
</organism>
<evidence type="ECO:0000256" key="1">
    <source>
        <dbReference type="SAM" id="SignalP"/>
    </source>
</evidence>
<feature type="domain" description="PKD/Chitinase" evidence="2">
    <location>
        <begin position="298"/>
        <end position="385"/>
    </location>
</feature>
<feature type="chain" id="PRO_5047320464" evidence="1">
    <location>
        <begin position="27"/>
        <end position="867"/>
    </location>
</feature>
<dbReference type="InterPro" id="IPR029865">
    <property type="entry name" value="KIAA0319-like"/>
</dbReference>
<dbReference type="GO" id="GO:0008843">
    <property type="term" value="F:endochitinase activity"/>
    <property type="evidence" value="ECO:0007669"/>
    <property type="project" value="UniProtKB-EC"/>
</dbReference>
<dbReference type="PANTHER" id="PTHR46182:SF2">
    <property type="entry name" value="FI19480P1"/>
    <property type="match status" value="1"/>
</dbReference>
<dbReference type="PROSITE" id="PS51257">
    <property type="entry name" value="PROKAR_LIPOPROTEIN"/>
    <property type="match status" value="1"/>
</dbReference>
<keyword evidence="1" id="KW-0732">Signal</keyword>
<accession>A0ABQ0MT92</accession>
<dbReference type="EMBL" id="BDQM01000006">
    <property type="protein sequence ID" value="GAW95539.1"/>
    <property type="molecule type" value="Genomic_DNA"/>
</dbReference>
<reference evidence="3 4" key="1">
    <citation type="submission" date="2017-06" db="EMBL/GenBank/DDBJ databases">
        <title>Whole Genome Sequences of Colwellia marinimaniae MTCD1.</title>
        <authorList>
            <person name="Kusumoto H."/>
            <person name="Inoue M."/>
            <person name="Tanikawa K."/>
            <person name="Maeji H."/>
            <person name="Cameron J.H."/>
            <person name="Bartlett D.H."/>
        </authorList>
    </citation>
    <scope>NUCLEOTIDE SEQUENCE [LARGE SCALE GENOMIC DNA]</scope>
    <source>
        <strain evidence="3 4">MTCD1</strain>
    </source>
</reference>
<keyword evidence="4" id="KW-1185">Reference proteome</keyword>
<dbReference type="InterPro" id="IPR022409">
    <property type="entry name" value="PKD/Chitinase_dom"/>
</dbReference>
<keyword evidence="3" id="KW-0378">Hydrolase</keyword>
<dbReference type="EC" id="3.2.1.14" evidence="3"/>
<dbReference type="InterPro" id="IPR013783">
    <property type="entry name" value="Ig-like_fold"/>
</dbReference>
<comment type="caution">
    <text evidence="3">The sequence shown here is derived from an EMBL/GenBank/DDBJ whole genome shotgun (WGS) entry which is preliminary data.</text>
</comment>
<dbReference type="Pfam" id="PF22352">
    <property type="entry name" value="K319L-like_PKD"/>
    <property type="match status" value="4"/>
</dbReference>
<dbReference type="Gene3D" id="2.60.40.10">
    <property type="entry name" value="Immunoglobulins"/>
    <property type="match status" value="4"/>
</dbReference>